<dbReference type="Pfam" id="PF25973">
    <property type="entry name" value="BSH_CzcB"/>
    <property type="match status" value="1"/>
</dbReference>
<keyword evidence="4" id="KW-1185">Reference proteome</keyword>
<evidence type="ECO:0000313" key="3">
    <source>
        <dbReference type="EMBL" id="BCJ92546.1"/>
    </source>
</evidence>
<dbReference type="RefSeq" id="WP_184093037.1">
    <property type="nucleotide sequence ID" value="NZ_AP023367.1"/>
</dbReference>
<dbReference type="PRINTS" id="PR01490">
    <property type="entry name" value="RTXTOXIND"/>
</dbReference>
<sequence>MKKINFKKINGKKAIKWIVIAGVIVFIGYSFLNKSTPAQVATEVMSTQAITGNVQTFISGTGTLSPADQYEVKSLVKGTILEAPFEEGDNVAKGGLLFQISTKDIENSIKSSQLSVKRAKSSYDDVVEKRDKLKQYSKENGYIKKLYVKEGETVTAGKTIADLYDNTTLYLDVLFPSEEVKKDWVGKKASVSLAAIGEDVKGTVTNVSSMEEVMEGGILTKKVTISVKNPGGLQSGDIADATISGIKSSSTGAFRAAVETTLIAESEGTIESLSVKEGQYLEKGSLIFALSSKDLEKQISNAEIGIEEAELSLKSQENQMDQYTIESPISGTVIIKNKKQGDTVDPAADAAAGSMATIYDMSYLTFQMNIDELQISSVKVGQKVTITTEAVADTTFDGVIDRISLKGNTNNGVTSYPVVIKVVEFGNLLPGMNVNGKILMQEANNVLTIPSSALQKGDIVYIKTDEVIEEQDPSIPKGYKPVSVTIGINDGTNVEIKSGLSEGDIVYIPFDNSVSGYFDQY</sequence>
<evidence type="ECO:0000259" key="1">
    <source>
        <dbReference type="Pfam" id="PF25973"/>
    </source>
</evidence>
<dbReference type="Gene3D" id="2.40.30.170">
    <property type="match status" value="2"/>
</dbReference>
<dbReference type="KEGG" id="acel:acsn021_01150"/>
<dbReference type="EMBL" id="AP023367">
    <property type="protein sequence ID" value="BCJ92546.1"/>
    <property type="molecule type" value="Genomic_DNA"/>
</dbReference>
<dbReference type="GO" id="GO:0015562">
    <property type="term" value="F:efflux transmembrane transporter activity"/>
    <property type="evidence" value="ECO:0007669"/>
    <property type="project" value="TreeGrafter"/>
</dbReference>
<dbReference type="GO" id="GO:1990281">
    <property type="term" value="C:efflux pump complex"/>
    <property type="evidence" value="ECO:0007669"/>
    <property type="project" value="TreeGrafter"/>
</dbReference>
<feature type="domain" description="YknX-like beta-barrel" evidence="2">
    <location>
        <begin position="367"/>
        <end position="435"/>
    </location>
</feature>
<name>A0A6S6QSE3_9FIRM</name>
<dbReference type="PANTHER" id="PTHR30469:SF33">
    <property type="entry name" value="SLR1207 PROTEIN"/>
    <property type="match status" value="1"/>
</dbReference>
<dbReference type="InterPro" id="IPR058636">
    <property type="entry name" value="Beta-barrel_YknX"/>
</dbReference>
<dbReference type="Pfam" id="PF25990">
    <property type="entry name" value="Beta-barrel_YknX"/>
    <property type="match status" value="1"/>
</dbReference>
<organism evidence="3 4">
    <name type="scientific">Anaerocolumna cellulosilytica</name>
    <dbReference type="NCBI Taxonomy" id="433286"/>
    <lineage>
        <taxon>Bacteria</taxon>
        <taxon>Bacillati</taxon>
        <taxon>Bacillota</taxon>
        <taxon>Clostridia</taxon>
        <taxon>Lachnospirales</taxon>
        <taxon>Lachnospiraceae</taxon>
        <taxon>Anaerocolumna</taxon>
    </lineage>
</organism>
<feature type="domain" description="CzcB-like barrel-sandwich hybrid" evidence="1">
    <location>
        <begin position="262"/>
        <end position="349"/>
    </location>
</feature>
<dbReference type="SUPFAM" id="SSF111369">
    <property type="entry name" value="HlyD-like secretion proteins"/>
    <property type="match status" value="2"/>
</dbReference>
<dbReference type="PANTHER" id="PTHR30469">
    <property type="entry name" value="MULTIDRUG RESISTANCE PROTEIN MDTA"/>
    <property type="match status" value="1"/>
</dbReference>
<gene>
    <name evidence="3" type="ORF">acsn021_01150</name>
</gene>
<reference evidence="3 4" key="1">
    <citation type="journal article" date="2016" name="Int. J. Syst. Evol. Microbiol.">
        <title>Descriptions of Anaerotaenia torta gen. nov., sp. nov. and Anaerocolumna cellulosilytica gen. nov., sp. nov. isolated from a methanogenic reactor of cattle waste.</title>
        <authorList>
            <person name="Uek A."/>
            <person name="Ohtaki Y."/>
            <person name="Kaku N."/>
            <person name="Ueki K."/>
        </authorList>
    </citation>
    <scope>NUCLEOTIDE SEQUENCE [LARGE SCALE GENOMIC DNA]</scope>
    <source>
        <strain evidence="3 4">SN021</strain>
    </source>
</reference>
<evidence type="ECO:0000259" key="2">
    <source>
        <dbReference type="Pfam" id="PF25990"/>
    </source>
</evidence>
<dbReference type="Gene3D" id="6.20.50.140">
    <property type="match status" value="1"/>
</dbReference>
<proteinExistence type="predicted"/>
<evidence type="ECO:0000313" key="4">
    <source>
        <dbReference type="Proteomes" id="UP000515561"/>
    </source>
</evidence>
<dbReference type="InterPro" id="IPR058647">
    <property type="entry name" value="BSH_CzcB-like"/>
</dbReference>
<dbReference type="Gene3D" id="2.40.50.100">
    <property type="match status" value="2"/>
</dbReference>
<dbReference type="AlphaFoldDB" id="A0A6S6QSE3"/>
<dbReference type="Proteomes" id="UP000515561">
    <property type="component" value="Chromosome"/>
</dbReference>
<protein>
    <submittedName>
        <fullName evidence="3">Uncharacterized protein</fullName>
    </submittedName>
</protein>
<accession>A0A6S6QSE3</accession>
<dbReference type="Gene3D" id="1.10.287.470">
    <property type="entry name" value="Helix hairpin bin"/>
    <property type="match status" value="1"/>
</dbReference>